<evidence type="ECO:0000256" key="4">
    <source>
        <dbReference type="ARBA" id="ARBA00022581"/>
    </source>
</evidence>
<organism evidence="7 8">
    <name type="scientific">Klebsiella phage vB_Kpn_F48</name>
    <dbReference type="NCBI Taxonomy" id="2070028"/>
    <lineage>
        <taxon>Viruses</taxon>
        <taxon>Duplodnaviria</taxon>
        <taxon>Heunggongvirae</taxon>
        <taxon>Uroviricota</taxon>
        <taxon>Caudoviricetes</taxon>
        <taxon>Marfavirus</taxon>
        <taxon>Marfavirus F48</taxon>
    </lineage>
</organism>
<accession>A0A2I6UFK6</accession>
<dbReference type="Pfam" id="PF06591">
    <property type="entry name" value="Phage_T4_Ndd"/>
    <property type="match status" value="1"/>
</dbReference>
<keyword evidence="4" id="KW-0945">Host-virus interaction</keyword>
<evidence type="ECO:0000256" key="5">
    <source>
        <dbReference type="ARBA" id="ARBA00023019"/>
    </source>
</evidence>
<dbReference type="GO" id="GO:0044071">
    <property type="term" value="P:symbiont-mediated perturbation of host cell cycle progression"/>
    <property type="evidence" value="ECO:0007669"/>
    <property type="project" value="UniProtKB-KW"/>
</dbReference>
<reference evidence="8" key="1">
    <citation type="submission" date="2018-01" db="EMBL/GenBank/DDBJ databases">
        <title>Direct submission.</title>
        <authorList>
            <person name="Ciacci N."/>
        </authorList>
    </citation>
    <scope>NUCLEOTIDE SEQUENCE [LARGE SCALE GENOMIC DNA]</scope>
</reference>
<evidence type="ECO:0000313" key="7">
    <source>
        <dbReference type="EMBL" id="AUO78764.1"/>
    </source>
</evidence>
<name>A0A2I6UFK6_9CAUD</name>
<evidence type="ECO:0000256" key="1">
    <source>
        <dbReference type="ARBA" id="ARBA00003241"/>
    </source>
</evidence>
<evidence type="ECO:0000256" key="3">
    <source>
        <dbReference type="ARBA" id="ARBA00022504"/>
    </source>
</evidence>
<dbReference type="EMBL" id="MG746602">
    <property type="protein sequence ID" value="AUO78764.1"/>
    <property type="molecule type" value="Genomic_DNA"/>
</dbReference>
<proteinExistence type="predicted"/>
<keyword evidence="8" id="KW-1185">Reference proteome</keyword>
<protein>
    <recommendedName>
        <fullName evidence="2">Nucleoid disruption protein</fullName>
    </recommendedName>
</protein>
<keyword evidence="3" id="KW-1121">Modulation of host cell cycle by virus</keyword>
<keyword evidence="6" id="KW-0238">DNA-binding</keyword>
<evidence type="ECO:0000256" key="6">
    <source>
        <dbReference type="ARBA" id="ARBA00023125"/>
    </source>
</evidence>
<keyword evidence="5" id="KW-1248">Inhibition of host DNA replication by virus</keyword>
<dbReference type="InterPro" id="IPR009514">
    <property type="entry name" value="Phage_Ndd"/>
</dbReference>
<sequence>MTIDTRNYMTRGDLTKAGAVTVAHVKNGHTVGFVMPEVLAQPGFYFMVKGAGENRTVGARFFVGNQRSAQGFNATLSHIRQGRSQLARTMASNNIVYEVLYLPQSKMKPLTTGFKKGQLALAFTRQHSSEMQTLSELNRILNDNFKFILQSY</sequence>
<evidence type="ECO:0000256" key="2">
    <source>
        <dbReference type="ARBA" id="ARBA00015643"/>
    </source>
</evidence>
<dbReference type="GO" id="GO:0098673">
    <property type="term" value="P:symbiont-mediated suppression of host DNA replication"/>
    <property type="evidence" value="ECO:0007669"/>
    <property type="project" value="UniProtKB-KW"/>
</dbReference>
<dbReference type="GO" id="GO:0003677">
    <property type="term" value="F:DNA binding"/>
    <property type="evidence" value="ECO:0007669"/>
    <property type="project" value="UniProtKB-KW"/>
</dbReference>
<comment type="function">
    <text evidence="1">Disorganizes the host nucleoid and inhibits replication, but without host DNA cleavage or degradation. Only the architecture of the nucleoid is affected. May act on the host chromosomal sequences that determine the structure of the nucleoid. Binds to dsDNA but not to ssDNA.</text>
</comment>
<evidence type="ECO:0000313" key="8">
    <source>
        <dbReference type="Proteomes" id="UP000240294"/>
    </source>
</evidence>
<gene>
    <name evidence="7" type="ORF">vBKpnF48_139</name>
</gene>
<dbReference type="Proteomes" id="UP000240294">
    <property type="component" value="Genome"/>
</dbReference>